<comment type="caution">
    <text evidence="1">The sequence shown here is derived from an EMBL/GenBank/DDBJ whole genome shotgun (WGS) entry which is preliminary data.</text>
</comment>
<dbReference type="PANTHER" id="PTHR47584">
    <property type="match status" value="1"/>
</dbReference>
<evidence type="ECO:0000313" key="2">
    <source>
        <dbReference type="Proteomes" id="UP000290289"/>
    </source>
</evidence>
<proteinExistence type="predicted"/>
<dbReference type="InterPro" id="IPR045026">
    <property type="entry name" value="LIMYB"/>
</dbReference>
<gene>
    <name evidence="1" type="ORF">DVH24_033864</name>
</gene>
<organism evidence="1 2">
    <name type="scientific">Malus domestica</name>
    <name type="common">Apple</name>
    <name type="synonym">Pyrus malus</name>
    <dbReference type="NCBI Taxonomy" id="3750"/>
    <lineage>
        <taxon>Eukaryota</taxon>
        <taxon>Viridiplantae</taxon>
        <taxon>Streptophyta</taxon>
        <taxon>Embryophyta</taxon>
        <taxon>Tracheophyta</taxon>
        <taxon>Spermatophyta</taxon>
        <taxon>Magnoliopsida</taxon>
        <taxon>eudicotyledons</taxon>
        <taxon>Gunneridae</taxon>
        <taxon>Pentapetalae</taxon>
        <taxon>rosids</taxon>
        <taxon>fabids</taxon>
        <taxon>Rosales</taxon>
        <taxon>Rosaceae</taxon>
        <taxon>Amygdaloideae</taxon>
        <taxon>Maleae</taxon>
        <taxon>Malus</taxon>
    </lineage>
</organism>
<name>A0A498KNU5_MALDO</name>
<dbReference type="AlphaFoldDB" id="A0A498KNU5"/>
<dbReference type="EMBL" id="RDQH01000327">
    <property type="protein sequence ID" value="RXI09247.1"/>
    <property type="molecule type" value="Genomic_DNA"/>
</dbReference>
<protein>
    <submittedName>
        <fullName evidence="1">Uncharacterized protein</fullName>
    </submittedName>
</protein>
<dbReference type="PANTHER" id="PTHR47584:SF14">
    <property type="entry name" value="L10-INTERACTING MYB DOMAIN-CONTAINING PROTEIN-LIKE"/>
    <property type="match status" value="1"/>
</dbReference>
<dbReference type="Proteomes" id="UP000290289">
    <property type="component" value="Chromosome 1"/>
</dbReference>
<sequence>MDEALVAWAKSLDAKTEATLEKVKHKRENEVSSPLRELSTIEDCMEVLEGMEDVDDTAYLKALEKFTSSDWRRMFMKMSESRKKLWLHSLK</sequence>
<evidence type="ECO:0000313" key="1">
    <source>
        <dbReference type="EMBL" id="RXI09247.1"/>
    </source>
</evidence>
<accession>A0A498KNU5</accession>
<reference evidence="1 2" key="1">
    <citation type="submission" date="2018-10" db="EMBL/GenBank/DDBJ databases">
        <title>A high-quality apple genome assembly.</title>
        <authorList>
            <person name="Hu J."/>
        </authorList>
    </citation>
    <scope>NUCLEOTIDE SEQUENCE [LARGE SCALE GENOMIC DNA]</scope>
    <source>
        <strain evidence="2">cv. HFTH1</strain>
        <tissue evidence="1">Young leaf</tissue>
    </source>
</reference>
<keyword evidence="2" id="KW-1185">Reference proteome</keyword>